<feature type="chain" id="PRO_5036844190" evidence="6">
    <location>
        <begin position="24"/>
        <end position="414"/>
    </location>
</feature>
<dbReference type="InterPro" id="IPR050490">
    <property type="entry name" value="Bact_solute-bd_prot1"/>
</dbReference>
<comment type="similarity">
    <text evidence="2">Belongs to the bacterial solute-binding protein 1 family.</text>
</comment>
<reference evidence="7" key="1">
    <citation type="submission" date="2020-07" db="EMBL/GenBank/DDBJ databases">
        <title>Huge and variable diversity of episymbiotic CPR bacteria and DPANN archaea in groundwater ecosystems.</title>
        <authorList>
            <person name="He C.Y."/>
            <person name="Keren R."/>
            <person name="Whittaker M."/>
            <person name="Farag I.F."/>
            <person name="Doudna J."/>
            <person name="Cate J.H.D."/>
            <person name="Banfield J.F."/>
        </authorList>
    </citation>
    <scope>NUCLEOTIDE SEQUENCE</scope>
    <source>
        <strain evidence="7">NC_groundwater_1586_Pr3_B-0.1um_66_15</strain>
    </source>
</reference>
<dbReference type="Proteomes" id="UP000782610">
    <property type="component" value="Unassembled WGS sequence"/>
</dbReference>
<comment type="caution">
    <text evidence="7">The sequence shown here is derived from an EMBL/GenBank/DDBJ whole genome shotgun (WGS) entry which is preliminary data.</text>
</comment>
<protein>
    <submittedName>
        <fullName evidence="7">Extracellular solute-binding protein</fullName>
    </submittedName>
</protein>
<dbReference type="GO" id="GO:0055085">
    <property type="term" value="P:transmembrane transport"/>
    <property type="evidence" value="ECO:0007669"/>
    <property type="project" value="InterPro"/>
</dbReference>
<feature type="signal peptide" evidence="6">
    <location>
        <begin position="1"/>
        <end position="23"/>
    </location>
</feature>
<evidence type="ECO:0000313" key="7">
    <source>
        <dbReference type="EMBL" id="MBI4922582.1"/>
    </source>
</evidence>
<keyword evidence="5" id="KW-0574">Periplasm</keyword>
<evidence type="ECO:0000313" key="8">
    <source>
        <dbReference type="Proteomes" id="UP000782610"/>
    </source>
</evidence>
<proteinExistence type="inferred from homology"/>
<dbReference type="Gene3D" id="3.40.190.10">
    <property type="entry name" value="Periplasmic binding protein-like II"/>
    <property type="match status" value="2"/>
</dbReference>
<comment type="subcellular location">
    <subcellularLocation>
        <location evidence="1">Periplasm</location>
    </subcellularLocation>
</comment>
<organism evidence="7 8">
    <name type="scientific">Devosia nanyangense</name>
    <dbReference type="NCBI Taxonomy" id="1228055"/>
    <lineage>
        <taxon>Bacteria</taxon>
        <taxon>Pseudomonadati</taxon>
        <taxon>Pseudomonadota</taxon>
        <taxon>Alphaproteobacteria</taxon>
        <taxon>Hyphomicrobiales</taxon>
        <taxon>Devosiaceae</taxon>
        <taxon>Devosia</taxon>
    </lineage>
</organism>
<sequence length="414" mass="43463">MRISAFVAAGVLGAALMTTTAFGGEVTLYTWRVQELPLWQYINDNKVLGDTTVKVVQVNSDDYDAKLRIALQSPGVDLFQGRAGAAWLGSFIDAGIIKPTTTDLSGMAPGTLDAARGADGNLYGVPFAVQMEAVLYNTKVFADNGISVPKTLDELNAAADKLKAAGINPINFGARSGWWLNQVVGEAMTAGLVADDFAAKLIAGEACFTDADFVSTLQTVKDWQDKGYLNDSAMADDYGAMRTAVAMGDSAMMIDGGWSMGPASPMYQVNADLKIGFFPVPGKNGKVYAFGDGTYLVNTASANAAEAQKVLDFTATKDFAELFVKNVGELPAFGGAYTVDDPGLKAVADAVATNSAAPTPFFAYALNKGEPSYGTLVADGYQAMLSGTLSPADLGKKIQDGLNSWNYVGAAHCK</sequence>
<name>A0A933NZJ5_9HYPH</name>
<dbReference type="InterPro" id="IPR006061">
    <property type="entry name" value="SBP_1_CS"/>
</dbReference>
<evidence type="ECO:0000256" key="3">
    <source>
        <dbReference type="ARBA" id="ARBA00022448"/>
    </source>
</evidence>
<gene>
    <name evidence="7" type="ORF">HY834_12615</name>
</gene>
<dbReference type="EMBL" id="JACRAF010000034">
    <property type="protein sequence ID" value="MBI4922582.1"/>
    <property type="molecule type" value="Genomic_DNA"/>
</dbReference>
<dbReference type="Pfam" id="PF01547">
    <property type="entry name" value="SBP_bac_1"/>
    <property type="match status" value="1"/>
</dbReference>
<dbReference type="PANTHER" id="PTHR43649">
    <property type="entry name" value="ARABINOSE-BINDING PROTEIN-RELATED"/>
    <property type="match status" value="1"/>
</dbReference>
<keyword evidence="4 6" id="KW-0732">Signal</keyword>
<dbReference type="PROSITE" id="PS01037">
    <property type="entry name" value="SBP_BACTERIAL_1"/>
    <property type="match status" value="1"/>
</dbReference>
<evidence type="ECO:0000256" key="6">
    <source>
        <dbReference type="SAM" id="SignalP"/>
    </source>
</evidence>
<accession>A0A933NZJ5</accession>
<evidence type="ECO:0000256" key="2">
    <source>
        <dbReference type="ARBA" id="ARBA00008520"/>
    </source>
</evidence>
<evidence type="ECO:0000256" key="5">
    <source>
        <dbReference type="ARBA" id="ARBA00022764"/>
    </source>
</evidence>
<dbReference type="SUPFAM" id="SSF53850">
    <property type="entry name" value="Periplasmic binding protein-like II"/>
    <property type="match status" value="1"/>
</dbReference>
<keyword evidence="3" id="KW-0813">Transport</keyword>
<evidence type="ECO:0000256" key="1">
    <source>
        <dbReference type="ARBA" id="ARBA00004418"/>
    </source>
</evidence>
<evidence type="ECO:0000256" key="4">
    <source>
        <dbReference type="ARBA" id="ARBA00022729"/>
    </source>
</evidence>
<dbReference type="InterPro" id="IPR006059">
    <property type="entry name" value="SBP"/>
</dbReference>
<dbReference type="AlphaFoldDB" id="A0A933NZJ5"/>
<dbReference type="GO" id="GO:0042597">
    <property type="term" value="C:periplasmic space"/>
    <property type="evidence" value="ECO:0007669"/>
    <property type="project" value="UniProtKB-SubCell"/>
</dbReference>